<organism evidence="9 10">
    <name type="scientific">Algibacter aquimarinus</name>
    <dbReference type="NCBI Taxonomy" id="1136748"/>
    <lineage>
        <taxon>Bacteria</taxon>
        <taxon>Pseudomonadati</taxon>
        <taxon>Bacteroidota</taxon>
        <taxon>Flavobacteriia</taxon>
        <taxon>Flavobacteriales</taxon>
        <taxon>Flavobacteriaceae</taxon>
        <taxon>Algibacter</taxon>
    </lineage>
</organism>
<comment type="caution">
    <text evidence="9">The sequence shown here is derived from an EMBL/GenBank/DDBJ whole genome shotgun (WGS) entry which is preliminary data.</text>
</comment>
<dbReference type="NCBIfam" id="TIGR03025">
    <property type="entry name" value="EPS_sugtrans"/>
    <property type="match status" value="1"/>
</dbReference>
<feature type="transmembrane region" description="Helical" evidence="7">
    <location>
        <begin position="84"/>
        <end position="106"/>
    </location>
</feature>
<dbReference type="RefSeq" id="WP_345166827.1">
    <property type="nucleotide sequence ID" value="NZ_BAABJK010000004.1"/>
</dbReference>
<feature type="transmembrane region" description="Helical" evidence="7">
    <location>
        <begin position="281"/>
        <end position="303"/>
    </location>
</feature>
<comment type="similarity">
    <text evidence="2">Belongs to the bacterial sugar transferase family.</text>
</comment>
<proteinExistence type="inferred from homology"/>
<comment type="subcellular location">
    <subcellularLocation>
        <location evidence="1">Membrane</location>
        <topology evidence="1">Multi-pass membrane protein</topology>
    </subcellularLocation>
</comment>
<dbReference type="EMBL" id="BAABJK010000004">
    <property type="protein sequence ID" value="GAA4967475.1"/>
    <property type="molecule type" value="Genomic_DNA"/>
</dbReference>
<dbReference type="PANTHER" id="PTHR30576">
    <property type="entry name" value="COLANIC BIOSYNTHESIS UDP-GLUCOSE LIPID CARRIER TRANSFERASE"/>
    <property type="match status" value="1"/>
</dbReference>
<evidence type="ECO:0000256" key="3">
    <source>
        <dbReference type="ARBA" id="ARBA00022679"/>
    </source>
</evidence>
<dbReference type="Pfam" id="PF02397">
    <property type="entry name" value="Bac_transf"/>
    <property type="match status" value="1"/>
</dbReference>
<evidence type="ECO:0000256" key="4">
    <source>
        <dbReference type="ARBA" id="ARBA00022692"/>
    </source>
</evidence>
<accession>A0ABP9HCN6</accession>
<evidence type="ECO:0000256" key="5">
    <source>
        <dbReference type="ARBA" id="ARBA00022989"/>
    </source>
</evidence>
<evidence type="ECO:0000313" key="9">
    <source>
        <dbReference type="EMBL" id="GAA4967475.1"/>
    </source>
</evidence>
<keyword evidence="5 7" id="KW-1133">Transmembrane helix</keyword>
<evidence type="ECO:0000256" key="7">
    <source>
        <dbReference type="SAM" id="Phobius"/>
    </source>
</evidence>
<keyword evidence="6 7" id="KW-0472">Membrane</keyword>
<name>A0ABP9HCN6_9FLAO</name>
<feature type="transmembrane region" description="Helical" evidence="7">
    <location>
        <begin position="52"/>
        <end position="72"/>
    </location>
</feature>
<dbReference type="InterPro" id="IPR003362">
    <property type="entry name" value="Bact_transf"/>
</dbReference>
<dbReference type="Proteomes" id="UP001501692">
    <property type="component" value="Unassembled WGS sequence"/>
</dbReference>
<feature type="transmembrane region" description="Helical" evidence="7">
    <location>
        <begin position="118"/>
        <end position="137"/>
    </location>
</feature>
<feature type="transmembrane region" description="Helical" evidence="7">
    <location>
        <begin position="12"/>
        <end position="32"/>
    </location>
</feature>
<keyword evidence="10" id="KW-1185">Reference proteome</keyword>
<feature type="domain" description="Bacterial sugar transferase" evidence="8">
    <location>
        <begin position="276"/>
        <end position="462"/>
    </location>
</feature>
<dbReference type="Gene3D" id="3.40.50.720">
    <property type="entry name" value="NAD(P)-binding Rossmann-like Domain"/>
    <property type="match status" value="1"/>
</dbReference>
<evidence type="ECO:0000256" key="1">
    <source>
        <dbReference type="ARBA" id="ARBA00004141"/>
    </source>
</evidence>
<sequence length="469" mass="55220">MEYKRGRFSWLLRPLLIVYDIFIINLFAHYLLDLNDGNLYFFSLEILNNKELLYIIYSIIFWIVSTAFLKFYDVYRYTSFLNIISLLFKQLLIFIVSVFAFIGIFRSINIQAFVVFNYILYTFIAIGFIKVISFLILKSFRAYLNGNIRKIVIIGYGKNVEDLIHFFTTKKELGYIIKATFSDNNSENVTGTIKDSFNFLKNNESIDEIYCAIDQLSDQQVNQYVKYANINHSNIKFIPKTSKLFTKKLRADYYAYQPILSIQEGPLSDDFNKFIKRGFDVLFSLFTITFILSWLSVILFILIKLESKGPLFYKHKRNGIDYKEFDCYKYRSLKTTEEVKGTYVKPQDPRLTKIGKFLRRTNMDELPQFVNVLIGEMSVVGPRPHMLSYTDEYSKVINKYNFIYRHHIKPGITGLAQVSGFRGEVETDNDIINRVKYDNFYIENWSILLDLKIIFQTIANIIKGEEKAY</sequence>
<dbReference type="PANTHER" id="PTHR30576:SF0">
    <property type="entry name" value="UNDECAPRENYL-PHOSPHATE N-ACETYLGALACTOSAMINYL 1-PHOSPHATE TRANSFERASE-RELATED"/>
    <property type="match status" value="1"/>
</dbReference>
<dbReference type="InterPro" id="IPR017475">
    <property type="entry name" value="EPS_sugar_tfrase"/>
</dbReference>
<dbReference type="Pfam" id="PF13727">
    <property type="entry name" value="CoA_binding_3"/>
    <property type="match status" value="1"/>
</dbReference>
<gene>
    <name evidence="9" type="ORF">GCM10023315_16120</name>
</gene>
<protein>
    <submittedName>
        <fullName evidence="9">Undecaprenyl-phosphate glucose phosphotransferase</fullName>
    </submittedName>
</protein>
<evidence type="ECO:0000256" key="6">
    <source>
        <dbReference type="ARBA" id="ARBA00023136"/>
    </source>
</evidence>
<evidence type="ECO:0000256" key="2">
    <source>
        <dbReference type="ARBA" id="ARBA00006464"/>
    </source>
</evidence>
<keyword evidence="4 7" id="KW-0812">Transmembrane</keyword>
<reference evidence="10" key="1">
    <citation type="journal article" date="2019" name="Int. J. Syst. Evol. Microbiol.">
        <title>The Global Catalogue of Microorganisms (GCM) 10K type strain sequencing project: providing services to taxonomists for standard genome sequencing and annotation.</title>
        <authorList>
            <consortium name="The Broad Institute Genomics Platform"/>
            <consortium name="The Broad Institute Genome Sequencing Center for Infectious Disease"/>
            <person name="Wu L."/>
            <person name="Ma J."/>
        </authorList>
    </citation>
    <scope>NUCLEOTIDE SEQUENCE [LARGE SCALE GENOMIC DNA]</scope>
    <source>
        <strain evidence="10">JCM 18287</strain>
    </source>
</reference>
<evidence type="ECO:0000259" key="8">
    <source>
        <dbReference type="Pfam" id="PF02397"/>
    </source>
</evidence>
<keyword evidence="3" id="KW-0808">Transferase</keyword>
<evidence type="ECO:0000313" key="10">
    <source>
        <dbReference type="Proteomes" id="UP001501692"/>
    </source>
</evidence>